<dbReference type="SUPFAM" id="SSF51197">
    <property type="entry name" value="Clavaminate synthase-like"/>
    <property type="match status" value="1"/>
</dbReference>
<keyword evidence="3" id="KW-0560">Oxidoreductase</keyword>
<feature type="domain" description="Fe2OG dioxygenase" evidence="4">
    <location>
        <begin position="160"/>
        <end position="264"/>
    </location>
</feature>
<keyword evidence="1 3" id="KW-0479">Metal-binding</keyword>
<dbReference type="Pfam" id="PF14226">
    <property type="entry name" value="DIOX_N"/>
    <property type="match status" value="1"/>
</dbReference>
<sequence length="320" mass="36280">MSESQTSVELPVIDISQPLSPSSLSSLSLACKEWGFFHITNHGVSKELYMKLYTLSNHLFSIPLESKMRLGPFSSIRTYTPHFIASPFFESLRVSGPDFFASAQSSAEVLFDPPSSEFSEILKEYGNKMTELSKKIIQAVLMSMGDDFEKKFNESQFSNCHGYMRINNYSPPERQSLAEEVEGLGKHTDMSCLTIVYQDQIGGLQVRSKEGKWMDINPCEDSLVINIGDLLHAWSNGRLRSSEHRVVLRQFVNRFSIAFFWCFEDKKLISAPDEVVGEGNLRVYKPFVCTDYLKFRESSEKGKFEKVGFTVKDFAGIAKS</sequence>
<dbReference type="GO" id="GO:0016491">
    <property type="term" value="F:oxidoreductase activity"/>
    <property type="evidence" value="ECO:0007669"/>
    <property type="project" value="UniProtKB-KW"/>
</dbReference>
<dbReference type="Proteomes" id="UP001054252">
    <property type="component" value="Unassembled WGS sequence"/>
</dbReference>
<dbReference type="InterPro" id="IPR050231">
    <property type="entry name" value="Iron_ascorbate_oxido_reductase"/>
</dbReference>
<evidence type="ECO:0000259" key="4">
    <source>
        <dbReference type="PROSITE" id="PS51471"/>
    </source>
</evidence>
<comment type="similarity">
    <text evidence="3">Belongs to the iron/ascorbate-dependent oxidoreductase family.</text>
</comment>
<evidence type="ECO:0000256" key="3">
    <source>
        <dbReference type="RuleBase" id="RU003682"/>
    </source>
</evidence>
<name>A0AAV5JEE6_9ROSI</name>
<dbReference type="AlphaFoldDB" id="A0AAV5JEE6"/>
<dbReference type="PANTHER" id="PTHR47990">
    <property type="entry name" value="2-OXOGLUTARATE (2OG) AND FE(II)-DEPENDENT OXYGENASE SUPERFAMILY PROTEIN-RELATED"/>
    <property type="match status" value="1"/>
</dbReference>
<reference evidence="5 6" key="1">
    <citation type="journal article" date="2021" name="Commun. Biol.">
        <title>The genome of Shorea leprosula (Dipterocarpaceae) highlights the ecological relevance of drought in aseasonal tropical rainforests.</title>
        <authorList>
            <person name="Ng K.K.S."/>
            <person name="Kobayashi M.J."/>
            <person name="Fawcett J.A."/>
            <person name="Hatakeyama M."/>
            <person name="Paape T."/>
            <person name="Ng C.H."/>
            <person name="Ang C.C."/>
            <person name="Tnah L.H."/>
            <person name="Lee C.T."/>
            <person name="Nishiyama T."/>
            <person name="Sese J."/>
            <person name="O'Brien M.J."/>
            <person name="Copetti D."/>
            <person name="Mohd Noor M.I."/>
            <person name="Ong R.C."/>
            <person name="Putra M."/>
            <person name="Sireger I.Z."/>
            <person name="Indrioko S."/>
            <person name="Kosugi Y."/>
            <person name="Izuno A."/>
            <person name="Isagi Y."/>
            <person name="Lee S.L."/>
            <person name="Shimizu K.K."/>
        </authorList>
    </citation>
    <scope>NUCLEOTIDE SEQUENCE [LARGE SCALE GENOMIC DNA]</scope>
    <source>
        <strain evidence="5">214</strain>
    </source>
</reference>
<evidence type="ECO:0000313" key="6">
    <source>
        <dbReference type="Proteomes" id="UP001054252"/>
    </source>
</evidence>
<accession>A0AAV5JEE6</accession>
<keyword evidence="6" id="KW-1185">Reference proteome</keyword>
<gene>
    <name evidence="5" type="ORF">SLEP1_g21194</name>
</gene>
<comment type="caution">
    <text evidence="5">The sequence shown here is derived from an EMBL/GenBank/DDBJ whole genome shotgun (WGS) entry which is preliminary data.</text>
</comment>
<dbReference type="PROSITE" id="PS51471">
    <property type="entry name" value="FE2OG_OXY"/>
    <property type="match status" value="1"/>
</dbReference>
<evidence type="ECO:0000313" key="5">
    <source>
        <dbReference type="EMBL" id="GKV09738.1"/>
    </source>
</evidence>
<dbReference type="EMBL" id="BPVZ01000031">
    <property type="protein sequence ID" value="GKV09738.1"/>
    <property type="molecule type" value="Genomic_DNA"/>
</dbReference>
<dbReference type="FunFam" id="2.60.120.330:FF:000032">
    <property type="entry name" value="Gibberellin 20-oxidase-like protein"/>
    <property type="match status" value="1"/>
</dbReference>
<dbReference type="Gene3D" id="2.60.120.330">
    <property type="entry name" value="B-lactam Antibiotic, Isopenicillin N Synthase, Chain"/>
    <property type="match status" value="1"/>
</dbReference>
<dbReference type="InterPro" id="IPR026992">
    <property type="entry name" value="DIOX_N"/>
</dbReference>
<dbReference type="InterPro" id="IPR005123">
    <property type="entry name" value="Oxoglu/Fe-dep_dioxygenase_dom"/>
</dbReference>
<proteinExistence type="inferred from homology"/>
<protein>
    <recommendedName>
        <fullName evidence="4">Fe2OG dioxygenase domain-containing protein</fullName>
    </recommendedName>
</protein>
<dbReference type="Pfam" id="PF03171">
    <property type="entry name" value="2OG-FeII_Oxy"/>
    <property type="match status" value="1"/>
</dbReference>
<dbReference type="InterPro" id="IPR044861">
    <property type="entry name" value="IPNS-like_FE2OG_OXY"/>
</dbReference>
<evidence type="ECO:0000256" key="2">
    <source>
        <dbReference type="ARBA" id="ARBA00023004"/>
    </source>
</evidence>
<organism evidence="5 6">
    <name type="scientific">Rubroshorea leprosula</name>
    <dbReference type="NCBI Taxonomy" id="152421"/>
    <lineage>
        <taxon>Eukaryota</taxon>
        <taxon>Viridiplantae</taxon>
        <taxon>Streptophyta</taxon>
        <taxon>Embryophyta</taxon>
        <taxon>Tracheophyta</taxon>
        <taxon>Spermatophyta</taxon>
        <taxon>Magnoliopsida</taxon>
        <taxon>eudicotyledons</taxon>
        <taxon>Gunneridae</taxon>
        <taxon>Pentapetalae</taxon>
        <taxon>rosids</taxon>
        <taxon>malvids</taxon>
        <taxon>Malvales</taxon>
        <taxon>Dipterocarpaceae</taxon>
        <taxon>Rubroshorea</taxon>
    </lineage>
</organism>
<keyword evidence="2 3" id="KW-0408">Iron</keyword>
<evidence type="ECO:0000256" key="1">
    <source>
        <dbReference type="ARBA" id="ARBA00022723"/>
    </source>
</evidence>
<dbReference type="GO" id="GO:0046872">
    <property type="term" value="F:metal ion binding"/>
    <property type="evidence" value="ECO:0007669"/>
    <property type="project" value="UniProtKB-KW"/>
</dbReference>
<dbReference type="InterPro" id="IPR027443">
    <property type="entry name" value="IPNS-like_sf"/>
</dbReference>